<evidence type="ECO:0000256" key="5">
    <source>
        <dbReference type="ARBA" id="ARBA00023242"/>
    </source>
</evidence>
<evidence type="ECO:0000256" key="1">
    <source>
        <dbReference type="ARBA" id="ARBA00022723"/>
    </source>
</evidence>
<keyword evidence="8" id="KW-1185">Reference proteome</keyword>
<accession>A0AAN7SZA0</accession>
<proteinExistence type="predicted"/>
<gene>
    <name evidence="7" type="ORF">LTR05_004417</name>
</gene>
<feature type="domain" description="Xylanolytic transcriptional activator regulatory" evidence="6">
    <location>
        <begin position="196"/>
        <end position="405"/>
    </location>
</feature>
<evidence type="ECO:0000259" key="6">
    <source>
        <dbReference type="Pfam" id="PF04082"/>
    </source>
</evidence>
<evidence type="ECO:0000313" key="7">
    <source>
        <dbReference type="EMBL" id="KAK5085138.1"/>
    </source>
</evidence>
<dbReference type="Proteomes" id="UP001309876">
    <property type="component" value="Unassembled WGS sequence"/>
</dbReference>
<keyword evidence="4" id="KW-0804">Transcription</keyword>
<evidence type="ECO:0000256" key="4">
    <source>
        <dbReference type="ARBA" id="ARBA00023163"/>
    </source>
</evidence>
<keyword evidence="1" id="KW-0479">Metal-binding</keyword>
<sequence length="702" mass="78458">MSASPILSNVQLSQQMSFTPQPLDADPSRGFTDLMMADLVCSVMNERPFDTVLGNQSIGHLPDILDFAFDDTFHFSSAEIFTPLVSIDGPPVHAHSGTATPSIQRLASLGQQAFKDSMWLWTPTHGDSSAAEQENLSIPTPELLLADTTSVIHHLSLPSRDRVLALILRTCEQSAQMQIVSCFPSAEMLSKLSSNFISYHSRQFAPWIHVATLDLNQEREVFLLALIASGATNSSFPNVRKLGYAMHEALRLSIPASFEKDNRSTRDLRSLQAMALELQIGLWSGNRRKLEIAESFAYPIITMTRRGGRFRQRSLVDLTPHMDDNVQTTETKWKKWVEHESFKRLAYHLFLVDAGSSYALMSQPLISYAEVCVDLPCSADLWQATSAQEWKQRYLVNHTHIEDSPNLRHVLEDPSQLTSVQSIIDVQLSLTVIVSILWSRVWQCLQMRTLSNYQYNGSGASSMLTVNTYHQELIHAAKNISLRSSDWHGGLGPYAEMLLELCMLHLHVSLEAVQLLAGKDGEEEARKVVPVLRRWIVSAESRQAIFHAGRVLAAARRYPLGYLRDQSAVAVYHASLALWAYAILSEAPLHGGVTSTERYSTSDHNNIPQVFLDEEDGPEMQRFLVLGLGVPAIRKYEEVWFSPREINNYVPLSDTLMAMKSVANLLSSKNGDAQSRPLMVTNLNRLILALGHAAVELKKKGS</sequence>
<dbReference type="EMBL" id="JAVRRJ010000004">
    <property type="protein sequence ID" value="KAK5085138.1"/>
    <property type="molecule type" value="Genomic_DNA"/>
</dbReference>
<name>A0AAN7SZA0_9EURO</name>
<evidence type="ECO:0000313" key="8">
    <source>
        <dbReference type="Proteomes" id="UP001309876"/>
    </source>
</evidence>
<keyword evidence="3" id="KW-0805">Transcription regulation</keyword>
<keyword evidence="2" id="KW-0862">Zinc</keyword>
<evidence type="ECO:0000256" key="3">
    <source>
        <dbReference type="ARBA" id="ARBA00023015"/>
    </source>
</evidence>
<dbReference type="PANTHER" id="PTHR47660:SF2">
    <property type="entry name" value="TRANSCRIPTION FACTOR WITH C2H2 AND ZN(2)-CYS(6) DNA BINDING DOMAIN (EUROFUNG)"/>
    <property type="match status" value="1"/>
</dbReference>
<dbReference type="GO" id="GO:0006351">
    <property type="term" value="P:DNA-templated transcription"/>
    <property type="evidence" value="ECO:0007669"/>
    <property type="project" value="InterPro"/>
</dbReference>
<dbReference type="GO" id="GO:0003677">
    <property type="term" value="F:DNA binding"/>
    <property type="evidence" value="ECO:0007669"/>
    <property type="project" value="InterPro"/>
</dbReference>
<protein>
    <recommendedName>
        <fullName evidence="6">Xylanolytic transcriptional activator regulatory domain-containing protein</fullName>
    </recommendedName>
</protein>
<dbReference type="InterPro" id="IPR007219">
    <property type="entry name" value="XnlR_reg_dom"/>
</dbReference>
<dbReference type="AlphaFoldDB" id="A0AAN7SZA0"/>
<dbReference type="Pfam" id="PF04082">
    <property type="entry name" value="Fungal_trans"/>
    <property type="match status" value="1"/>
</dbReference>
<dbReference type="GO" id="GO:0008270">
    <property type="term" value="F:zinc ion binding"/>
    <property type="evidence" value="ECO:0007669"/>
    <property type="project" value="InterPro"/>
</dbReference>
<comment type="caution">
    <text evidence="7">The sequence shown here is derived from an EMBL/GenBank/DDBJ whole genome shotgun (WGS) entry which is preliminary data.</text>
</comment>
<keyword evidence="5" id="KW-0539">Nucleus</keyword>
<organism evidence="7 8">
    <name type="scientific">Lithohypha guttulata</name>
    <dbReference type="NCBI Taxonomy" id="1690604"/>
    <lineage>
        <taxon>Eukaryota</taxon>
        <taxon>Fungi</taxon>
        <taxon>Dikarya</taxon>
        <taxon>Ascomycota</taxon>
        <taxon>Pezizomycotina</taxon>
        <taxon>Eurotiomycetes</taxon>
        <taxon>Chaetothyriomycetidae</taxon>
        <taxon>Chaetothyriales</taxon>
        <taxon>Trichomeriaceae</taxon>
        <taxon>Lithohypha</taxon>
    </lineage>
</organism>
<reference evidence="7 8" key="1">
    <citation type="submission" date="2023-08" db="EMBL/GenBank/DDBJ databases">
        <title>Black Yeasts Isolated from many extreme environments.</title>
        <authorList>
            <person name="Coleine C."/>
            <person name="Stajich J.E."/>
            <person name="Selbmann L."/>
        </authorList>
    </citation>
    <scope>NUCLEOTIDE SEQUENCE [LARGE SCALE GENOMIC DNA]</scope>
    <source>
        <strain evidence="7 8">CCFEE 5910</strain>
    </source>
</reference>
<evidence type="ECO:0000256" key="2">
    <source>
        <dbReference type="ARBA" id="ARBA00022833"/>
    </source>
</evidence>
<dbReference type="PANTHER" id="PTHR47660">
    <property type="entry name" value="TRANSCRIPTION FACTOR WITH C2H2 AND ZN(2)-CYS(6) DNA BINDING DOMAIN (EUROFUNG)-RELATED-RELATED"/>
    <property type="match status" value="1"/>
</dbReference>